<dbReference type="RefSeq" id="WP_123737801.1">
    <property type="nucleotide sequence ID" value="NZ_RKHQ01000001.1"/>
</dbReference>
<dbReference type="Proteomes" id="UP000275356">
    <property type="component" value="Unassembled WGS sequence"/>
</dbReference>
<dbReference type="AlphaFoldDB" id="A0A3N2D6S4"/>
<keyword evidence="3" id="KW-1185">Reference proteome</keyword>
<comment type="caution">
    <text evidence="2">The sequence shown here is derived from an EMBL/GenBank/DDBJ whole genome shotgun (WGS) entry which is preliminary data.</text>
</comment>
<dbReference type="EMBL" id="RKHQ01000001">
    <property type="protein sequence ID" value="ROR95480.1"/>
    <property type="molecule type" value="Genomic_DNA"/>
</dbReference>
<name>A0A3N2D6S4_9MICO</name>
<accession>A0A3N2D6S4</accession>
<keyword evidence="1" id="KW-0175">Coiled coil</keyword>
<feature type="coiled-coil region" evidence="1">
    <location>
        <begin position="86"/>
        <end position="134"/>
    </location>
</feature>
<organism evidence="2 3">
    <name type="scientific">Salana multivorans</name>
    <dbReference type="NCBI Taxonomy" id="120377"/>
    <lineage>
        <taxon>Bacteria</taxon>
        <taxon>Bacillati</taxon>
        <taxon>Actinomycetota</taxon>
        <taxon>Actinomycetes</taxon>
        <taxon>Micrococcales</taxon>
        <taxon>Beutenbergiaceae</taxon>
        <taxon>Salana</taxon>
    </lineage>
</organism>
<sequence length="177" mass="19568">MTEPMAPERLAAIRESLDGATLSSFRVGGQAREDMLALLDHIEKLTGRLDHAEFRATEAEWQLAAESTHQDDGPCAVCDHLANVDIAKIYDENEILRRDLHTAKAEREHALGIARLLRQERNVLRREVDDAGRARAALDRVRAEHGATPWPDGSLVCSGCGRLWPCPTLRALEGDAS</sequence>
<evidence type="ECO:0000313" key="3">
    <source>
        <dbReference type="Proteomes" id="UP000275356"/>
    </source>
</evidence>
<evidence type="ECO:0000313" key="2">
    <source>
        <dbReference type="EMBL" id="ROR95480.1"/>
    </source>
</evidence>
<reference evidence="2 3" key="1">
    <citation type="submission" date="2018-11" db="EMBL/GenBank/DDBJ databases">
        <title>Sequencing the genomes of 1000 actinobacteria strains.</title>
        <authorList>
            <person name="Klenk H.-P."/>
        </authorList>
    </citation>
    <scope>NUCLEOTIDE SEQUENCE [LARGE SCALE GENOMIC DNA]</scope>
    <source>
        <strain evidence="2 3">DSM 13521</strain>
    </source>
</reference>
<proteinExistence type="predicted"/>
<protein>
    <submittedName>
        <fullName evidence="2">Uncharacterized protein</fullName>
    </submittedName>
</protein>
<evidence type="ECO:0000256" key="1">
    <source>
        <dbReference type="SAM" id="Coils"/>
    </source>
</evidence>
<gene>
    <name evidence="2" type="ORF">EDD28_0033</name>
</gene>